<dbReference type="VEuPathDB" id="FungiDB:GGTG_11617"/>
<organism evidence="1">
    <name type="scientific">Gaeumannomyces tritici (strain R3-111a-1)</name>
    <name type="common">Wheat and barley take-all root rot fungus</name>
    <name type="synonym">Gaeumannomyces graminis var. tritici</name>
    <dbReference type="NCBI Taxonomy" id="644352"/>
    <lineage>
        <taxon>Eukaryota</taxon>
        <taxon>Fungi</taxon>
        <taxon>Dikarya</taxon>
        <taxon>Ascomycota</taxon>
        <taxon>Pezizomycotina</taxon>
        <taxon>Sordariomycetes</taxon>
        <taxon>Sordariomycetidae</taxon>
        <taxon>Magnaporthales</taxon>
        <taxon>Magnaporthaceae</taxon>
        <taxon>Gaeumannomyces</taxon>
    </lineage>
</organism>
<sequence>MLATVPHHRTPDLLLPRPMLPMPEAGRARPIRPAGFASVQPTHAIQPSAATPPSNALCCQPTLQWRLQQPAISRWADGRFVSSAWQPPPHTTIILDNGLETQKRTRGKHLTARWRIAVSQGWVSHTPTDDRSARHPPSFTRHTLLKGAHCPGFRRGPCHTTASWSHLSQLAPFLAPSDTQPTQPSQPVQRQQSVAFGPAVSPLRFAIHAPNIGHPGGVTALPLSTPLAPTKVPTKVPTTRPPWSLLVYLAAAP</sequence>
<dbReference type="Proteomes" id="UP000006039">
    <property type="component" value="Unassembled WGS sequence"/>
</dbReference>
<name>J3PDP4_GAET3</name>
<evidence type="ECO:0000313" key="1">
    <source>
        <dbReference type="EMBL" id="EJT70594.1"/>
    </source>
</evidence>
<reference evidence="1" key="3">
    <citation type="submission" date="2010-09" db="EMBL/GenBank/DDBJ databases">
        <title>Annotation of Gaeumannomyces graminis var. tritici R3-111a-1.</title>
        <authorList>
            <consortium name="The Broad Institute Genome Sequencing Platform"/>
            <person name="Ma L.-J."/>
            <person name="Dead R."/>
            <person name="Young S.K."/>
            <person name="Zeng Q."/>
            <person name="Gargeya S."/>
            <person name="Fitzgerald M."/>
            <person name="Haas B."/>
            <person name="Abouelleil A."/>
            <person name="Alvarado L."/>
            <person name="Arachchi H.M."/>
            <person name="Berlin A."/>
            <person name="Brown A."/>
            <person name="Chapman S.B."/>
            <person name="Chen Z."/>
            <person name="Dunbar C."/>
            <person name="Freedman E."/>
            <person name="Gearin G."/>
            <person name="Gellesch M."/>
            <person name="Goldberg J."/>
            <person name="Griggs A."/>
            <person name="Gujja S."/>
            <person name="Heiman D."/>
            <person name="Howarth C."/>
            <person name="Larson L."/>
            <person name="Lui A."/>
            <person name="MacDonald P.J.P."/>
            <person name="Mehta T."/>
            <person name="Montmayeur A."/>
            <person name="Murphy C."/>
            <person name="Neiman D."/>
            <person name="Pearson M."/>
            <person name="Priest M."/>
            <person name="Roberts A."/>
            <person name="Saif S."/>
            <person name="Shea T."/>
            <person name="Shenoy N."/>
            <person name="Sisk P."/>
            <person name="Stolte C."/>
            <person name="Sykes S."/>
            <person name="Yandava C."/>
            <person name="Wortman J."/>
            <person name="Nusbaum C."/>
            <person name="Birren B."/>
        </authorList>
    </citation>
    <scope>NUCLEOTIDE SEQUENCE</scope>
    <source>
        <strain evidence="1">R3-111a-1</strain>
    </source>
</reference>
<evidence type="ECO:0000313" key="2">
    <source>
        <dbReference type="EnsemblFungi" id="EJT70594"/>
    </source>
</evidence>
<dbReference type="AlphaFoldDB" id="J3PDP4"/>
<gene>
    <name evidence="2" type="primary">20352075</name>
    <name evidence="1" type="ORF">GGTG_11617</name>
</gene>
<reference evidence="3" key="1">
    <citation type="submission" date="2010-07" db="EMBL/GenBank/DDBJ databases">
        <title>The genome sequence of Gaeumannomyces graminis var. tritici strain R3-111a-1.</title>
        <authorList>
            <consortium name="The Broad Institute Genome Sequencing Platform"/>
            <person name="Ma L.-J."/>
            <person name="Dead R."/>
            <person name="Young S."/>
            <person name="Zeng Q."/>
            <person name="Koehrsen M."/>
            <person name="Alvarado L."/>
            <person name="Berlin A."/>
            <person name="Chapman S.B."/>
            <person name="Chen Z."/>
            <person name="Freedman E."/>
            <person name="Gellesch M."/>
            <person name="Goldberg J."/>
            <person name="Griggs A."/>
            <person name="Gujja S."/>
            <person name="Heilman E.R."/>
            <person name="Heiman D."/>
            <person name="Hepburn T."/>
            <person name="Howarth C."/>
            <person name="Jen D."/>
            <person name="Larson L."/>
            <person name="Mehta T."/>
            <person name="Neiman D."/>
            <person name="Pearson M."/>
            <person name="Roberts A."/>
            <person name="Saif S."/>
            <person name="Shea T."/>
            <person name="Shenoy N."/>
            <person name="Sisk P."/>
            <person name="Stolte C."/>
            <person name="Sykes S."/>
            <person name="Walk T."/>
            <person name="White J."/>
            <person name="Yandava C."/>
            <person name="Haas B."/>
            <person name="Nusbaum C."/>
            <person name="Birren B."/>
        </authorList>
    </citation>
    <scope>NUCLEOTIDE SEQUENCE [LARGE SCALE GENOMIC DNA]</scope>
    <source>
        <strain evidence="3">R3-111a-1</strain>
    </source>
</reference>
<accession>J3PDP4</accession>
<reference evidence="1" key="2">
    <citation type="submission" date="2010-07" db="EMBL/GenBank/DDBJ databases">
        <authorList>
            <consortium name="The Broad Institute Genome Sequencing Platform"/>
            <consortium name="Broad Institute Genome Sequencing Center for Infectious Disease"/>
            <person name="Ma L.-J."/>
            <person name="Dead R."/>
            <person name="Young S."/>
            <person name="Zeng Q."/>
            <person name="Koehrsen M."/>
            <person name="Alvarado L."/>
            <person name="Berlin A."/>
            <person name="Chapman S.B."/>
            <person name="Chen Z."/>
            <person name="Freedman E."/>
            <person name="Gellesch M."/>
            <person name="Goldberg J."/>
            <person name="Griggs A."/>
            <person name="Gujja S."/>
            <person name="Heilman E.R."/>
            <person name="Heiman D."/>
            <person name="Hepburn T."/>
            <person name="Howarth C."/>
            <person name="Jen D."/>
            <person name="Larson L."/>
            <person name="Mehta T."/>
            <person name="Neiman D."/>
            <person name="Pearson M."/>
            <person name="Roberts A."/>
            <person name="Saif S."/>
            <person name="Shea T."/>
            <person name="Shenoy N."/>
            <person name="Sisk P."/>
            <person name="Stolte C."/>
            <person name="Sykes S."/>
            <person name="Walk T."/>
            <person name="White J."/>
            <person name="Yandava C."/>
            <person name="Haas B."/>
            <person name="Nusbaum C."/>
            <person name="Birren B."/>
        </authorList>
    </citation>
    <scope>NUCLEOTIDE SEQUENCE</scope>
    <source>
        <strain evidence="1">R3-111a-1</strain>
    </source>
</reference>
<proteinExistence type="predicted"/>
<protein>
    <submittedName>
        <fullName evidence="1 2">Uncharacterized protein</fullName>
    </submittedName>
</protein>
<evidence type="ECO:0000313" key="3">
    <source>
        <dbReference type="Proteomes" id="UP000006039"/>
    </source>
</evidence>
<dbReference type="RefSeq" id="XP_009227772.1">
    <property type="nucleotide sequence ID" value="XM_009229508.1"/>
</dbReference>
<reference evidence="2" key="5">
    <citation type="submission" date="2018-04" db="UniProtKB">
        <authorList>
            <consortium name="EnsemblFungi"/>
        </authorList>
    </citation>
    <scope>IDENTIFICATION</scope>
    <source>
        <strain evidence="2">R3-111a-1</strain>
    </source>
</reference>
<dbReference type="GeneID" id="20352075"/>
<dbReference type="HOGENOM" id="CLU_1098562_0_0_1"/>
<dbReference type="EnsemblFungi" id="EJT70594">
    <property type="protein sequence ID" value="EJT70594"/>
    <property type="gene ID" value="GGTG_11617"/>
</dbReference>
<reference evidence="2" key="4">
    <citation type="journal article" date="2015" name="G3 (Bethesda)">
        <title>Genome sequences of three phytopathogenic species of the Magnaporthaceae family of fungi.</title>
        <authorList>
            <person name="Okagaki L.H."/>
            <person name="Nunes C.C."/>
            <person name="Sailsbery J."/>
            <person name="Clay B."/>
            <person name="Brown D."/>
            <person name="John T."/>
            <person name="Oh Y."/>
            <person name="Young N."/>
            <person name="Fitzgerald M."/>
            <person name="Haas B.J."/>
            <person name="Zeng Q."/>
            <person name="Young S."/>
            <person name="Adiconis X."/>
            <person name="Fan L."/>
            <person name="Levin J.Z."/>
            <person name="Mitchell T.K."/>
            <person name="Okubara P.A."/>
            <person name="Farman M.L."/>
            <person name="Kohn L.M."/>
            <person name="Birren B."/>
            <person name="Ma L.-J."/>
            <person name="Dean R.A."/>
        </authorList>
    </citation>
    <scope>NUCLEOTIDE SEQUENCE</scope>
    <source>
        <strain evidence="2">R3-111a-1</strain>
    </source>
</reference>
<dbReference type="EMBL" id="GL385401">
    <property type="protein sequence ID" value="EJT70594.1"/>
    <property type="molecule type" value="Genomic_DNA"/>
</dbReference>
<keyword evidence="3" id="KW-1185">Reference proteome</keyword>